<dbReference type="Proteomes" id="UP000076532">
    <property type="component" value="Unassembled WGS sequence"/>
</dbReference>
<keyword evidence="2" id="KW-0805">Transcription regulation</keyword>
<accession>A0A166LUK4</accession>
<dbReference type="CDD" id="cd12148">
    <property type="entry name" value="fungal_TF_MHR"/>
    <property type="match status" value="1"/>
</dbReference>
<comment type="subcellular location">
    <subcellularLocation>
        <location evidence="1">Nucleus</location>
    </subcellularLocation>
</comment>
<feature type="domain" description="Xylanolytic transcriptional activator regulatory" evidence="6">
    <location>
        <begin position="38"/>
        <end position="136"/>
    </location>
</feature>
<evidence type="ECO:0000256" key="1">
    <source>
        <dbReference type="ARBA" id="ARBA00004123"/>
    </source>
</evidence>
<evidence type="ECO:0000313" key="8">
    <source>
        <dbReference type="Proteomes" id="UP000076532"/>
    </source>
</evidence>
<protein>
    <recommendedName>
        <fullName evidence="6">Xylanolytic transcriptional activator regulatory domain-containing protein</fullName>
    </recommendedName>
</protein>
<dbReference type="Pfam" id="PF04082">
    <property type="entry name" value="Fungal_trans"/>
    <property type="match status" value="1"/>
</dbReference>
<dbReference type="AlphaFoldDB" id="A0A166LUK4"/>
<gene>
    <name evidence="7" type="ORF">FIBSPDRAFT_461180</name>
</gene>
<keyword evidence="5" id="KW-0539">Nucleus</keyword>
<evidence type="ECO:0000256" key="3">
    <source>
        <dbReference type="ARBA" id="ARBA00023125"/>
    </source>
</evidence>
<dbReference type="GO" id="GO:0000981">
    <property type="term" value="F:DNA-binding transcription factor activity, RNA polymerase II-specific"/>
    <property type="evidence" value="ECO:0007669"/>
    <property type="project" value="TreeGrafter"/>
</dbReference>
<dbReference type="GO" id="GO:0005634">
    <property type="term" value="C:nucleus"/>
    <property type="evidence" value="ECO:0007669"/>
    <property type="project" value="UniProtKB-SubCell"/>
</dbReference>
<evidence type="ECO:0000259" key="6">
    <source>
        <dbReference type="Pfam" id="PF04082"/>
    </source>
</evidence>
<dbReference type="GO" id="GO:0000976">
    <property type="term" value="F:transcription cis-regulatory region binding"/>
    <property type="evidence" value="ECO:0007669"/>
    <property type="project" value="TreeGrafter"/>
</dbReference>
<dbReference type="PANTHER" id="PTHR31845">
    <property type="entry name" value="FINGER DOMAIN PROTEIN, PUTATIVE-RELATED"/>
    <property type="match status" value="1"/>
</dbReference>
<evidence type="ECO:0000256" key="5">
    <source>
        <dbReference type="ARBA" id="ARBA00023242"/>
    </source>
</evidence>
<organism evidence="7 8">
    <name type="scientific">Athelia psychrophila</name>
    <dbReference type="NCBI Taxonomy" id="1759441"/>
    <lineage>
        <taxon>Eukaryota</taxon>
        <taxon>Fungi</taxon>
        <taxon>Dikarya</taxon>
        <taxon>Basidiomycota</taxon>
        <taxon>Agaricomycotina</taxon>
        <taxon>Agaricomycetes</taxon>
        <taxon>Agaricomycetidae</taxon>
        <taxon>Atheliales</taxon>
        <taxon>Atheliaceae</taxon>
        <taxon>Athelia</taxon>
    </lineage>
</organism>
<evidence type="ECO:0000256" key="2">
    <source>
        <dbReference type="ARBA" id="ARBA00023015"/>
    </source>
</evidence>
<dbReference type="InterPro" id="IPR051089">
    <property type="entry name" value="prtT"/>
</dbReference>
<evidence type="ECO:0000313" key="7">
    <source>
        <dbReference type="EMBL" id="KZP23332.1"/>
    </source>
</evidence>
<keyword evidence="3" id="KW-0238">DNA-binding</keyword>
<keyword evidence="8" id="KW-1185">Reference proteome</keyword>
<dbReference type="STRING" id="436010.A0A166LUK4"/>
<keyword evidence="4" id="KW-0804">Transcription</keyword>
<dbReference type="GO" id="GO:0008270">
    <property type="term" value="F:zinc ion binding"/>
    <property type="evidence" value="ECO:0007669"/>
    <property type="project" value="InterPro"/>
</dbReference>
<sequence length="143" mass="15830">MPPGTELSDDQLAQAIWPSAFELGGVQISVEQATMLFDEFFNHYHPNFPMFLTRRAPVPTHRTDPLLFWTILAIASRRPPPPSGMQLRQQSHDRVDGVSYPALAEQVKASVAASGMYPPRTVGVVQALLLLCEWSLPADTIGF</sequence>
<proteinExistence type="predicted"/>
<name>A0A166LUK4_9AGAM</name>
<dbReference type="InterPro" id="IPR007219">
    <property type="entry name" value="XnlR_reg_dom"/>
</dbReference>
<dbReference type="PANTHER" id="PTHR31845:SF21">
    <property type="entry name" value="REGULATORY PROTEIN LEU3"/>
    <property type="match status" value="1"/>
</dbReference>
<reference evidence="7 8" key="1">
    <citation type="journal article" date="2016" name="Mol. Biol. Evol.">
        <title>Comparative Genomics of Early-Diverging Mushroom-Forming Fungi Provides Insights into the Origins of Lignocellulose Decay Capabilities.</title>
        <authorList>
            <person name="Nagy L.G."/>
            <person name="Riley R."/>
            <person name="Tritt A."/>
            <person name="Adam C."/>
            <person name="Daum C."/>
            <person name="Floudas D."/>
            <person name="Sun H."/>
            <person name="Yadav J.S."/>
            <person name="Pangilinan J."/>
            <person name="Larsson K.H."/>
            <person name="Matsuura K."/>
            <person name="Barry K."/>
            <person name="Labutti K."/>
            <person name="Kuo R."/>
            <person name="Ohm R.A."/>
            <person name="Bhattacharya S.S."/>
            <person name="Shirouzu T."/>
            <person name="Yoshinaga Y."/>
            <person name="Martin F.M."/>
            <person name="Grigoriev I.V."/>
            <person name="Hibbett D.S."/>
        </authorList>
    </citation>
    <scope>NUCLEOTIDE SEQUENCE [LARGE SCALE GENOMIC DNA]</scope>
    <source>
        <strain evidence="7 8">CBS 109695</strain>
    </source>
</reference>
<dbReference type="OrthoDB" id="39175at2759"/>
<dbReference type="GO" id="GO:0006351">
    <property type="term" value="P:DNA-templated transcription"/>
    <property type="evidence" value="ECO:0007669"/>
    <property type="project" value="InterPro"/>
</dbReference>
<dbReference type="EMBL" id="KV417533">
    <property type="protein sequence ID" value="KZP23332.1"/>
    <property type="molecule type" value="Genomic_DNA"/>
</dbReference>
<evidence type="ECO:0000256" key="4">
    <source>
        <dbReference type="ARBA" id="ARBA00023163"/>
    </source>
</evidence>